<feature type="domain" description="NADH:quinone oxidoreductase/Mrp antiporter transmembrane" evidence="7">
    <location>
        <begin position="142"/>
        <end position="423"/>
    </location>
</feature>
<comment type="caution">
    <text evidence="8">The sequence shown here is derived from an EMBL/GenBank/DDBJ whole genome shotgun (WGS) entry which is preliminary data.</text>
</comment>
<feature type="transmembrane region" description="Helical" evidence="5">
    <location>
        <begin position="388"/>
        <end position="410"/>
    </location>
</feature>
<keyword evidence="5" id="KW-0874">Quinone</keyword>
<evidence type="ECO:0000313" key="8">
    <source>
        <dbReference type="EMBL" id="MBE9665567.1"/>
    </source>
</evidence>
<evidence type="ECO:0000256" key="6">
    <source>
        <dbReference type="RuleBase" id="RU000320"/>
    </source>
</evidence>
<dbReference type="HAMAP" id="MF_00445">
    <property type="entry name" value="NDH1_NuoN_1"/>
    <property type="match status" value="1"/>
</dbReference>
<feature type="transmembrane region" description="Helical" evidence="5">
    <location>
        <begin position="267"/>
        <end position="287"/>
    </location>
</feature>
<dbReference type="EMBL" id="JADFFM010000001">
    <property type="protein sequence ID" value="MBE9665567.1"/>
    <property type="molecule type" value="Genomic_DNA"/>
</dbReference>
<evidence type="ECO:0000259" key="7">
    <source>
        <dbReference type="Pfam" id="PF00361"/>
    </source>
</evidence>
<accession>A0ABR9XDU9</accession>
<dbReference type="InterPro" id="IPR001750">
    <property type="entry name" value="ND/Mrp_TM"/>
</dbReference>
<comment type="subcellular location">
    <subcellularLocation>
        <location evidence="5">Cell membrane</location>
        <topology evidence="5">Multi-pass membrane protein</topology>
    </subcellularLocation>
    <subcellularLocation>
        <location evidence="1">Endomembrane system</location>
        <topology evidence="1">Multi-pass membrane protein</topology>
    </subcellularLocation>
    <subcellularLocation>
        <location evidence="6">Membrane</location>
        <topology evidence="6">Multi-pass membrane protein</topology>
    </subcellularLocation>
</comment>
<keyword evidence="9" id="KW-1185">Reference proteome</keyword>
<feature type="transmembrane region" description="Helical" evidence="5">
    <location>
        <begin position="319"/>
        <end position="340"/>
    </location>
</feature>
<feature type="transmembrane region" description="Helical" evidence="5">
    <location>
        <begin position="122"/>
        <end position="139"/>
    </location>
</feature>
<feature type="transmembrane region" description="Helical" evidence="5">
    <location>
        <begin position="178"/>
        <end position="200"/>
    </location>
</feature>
<keyword evidence="3 5" id="KW-1133">Transmembrane helix</keyword>
<dbReference type="Pfam" id="PF00361">
    <property type="entry name" value="Proton_antipo_M"/>
    <property type="match status" value="1"/>
</dbReference>
<dbReference type="InterPro" id="IPR010096">
    <property type="entry name" value="NADH-Q_OxRdtase_suN/2"/>
</dbReference>
<feature type="transmembrane region" description="Helical" evidence="5">
    <location>
        <begin position="20"/>
        <end position="42"/>
    </location>
</feature>
<reference evidence="8 9" key="1">
    <citation type="submission" date="2020-10" db="EMBL/GenBank/DDBJ databases">
        <title>Mucilaginibacter mali sp. nov., isolated from rhizosphere soil of apple orchard.</title>
        <authorList>
            <person name="Lee J.-S."/>
            <person name="Kim H.S."/>
            <person name="Kim J.-S."/>
        </authorList>
    </citation>
    <scope>NUCLEOTIDE SEQUENCE [LARGE SCALE GENOMIC DNA]</scope>
    <source>
        <strain evidence="8 9">KCTC 23157</strain>
    </source>
</reference>
<keyword evidence="4 5" id="KW-0472">Membrane</keyword>
<proteinExistence type="inferred from homology"/>
<feature type="transmembrane region" description="Helical" evidence="5">
    <location>
        <begin position="49"/>
        <end position="71"/>
    </location>
</feature>
<evidence type="ECO:0000256" key="2">
    <source>
        <dbReference type="ARBA" id="ARBA00022692"/>
    </source>
</evidence>
<comment type="function">
    <text evidence="5">NDH-1 shuttles electrons from NADH, via FMN and iron-sulfur (Fe-S) centers, to quinones in the respiratory chain. The immediate electron acceptor for the enzyme in this species is believed to be a menaquinone. Couples the redox reaction to proton translocation (for every two electrons transferred, four hydrogen ions are translocated across the cytoplasmic membrane), and thus conserves the redox energy in a proton gradient.</text>
</comment>
<feature type="transmembrane region" description="Helical" evidence="5">
    <location>
        <begin position="430"/>
        <end position="450"/>
    </location>
</feature>
<keyword evidence="5" id="KW-1278">Translocase</keyword>
<comment type="subunit">
    <text evidence="5">NDH-1 is composed of 14 different subunits. Subunits NuoA, H, J, K, L, M, N constitute the membrane sector of the complex.</text>
</comment>
<evidence type="ECO:0000256" key="4">
    <source>
        <dbReference type="ARBA" id="ARBA00023136"/>
    </source>
</evidence>
<dbReference type="NCBIfam" id="TIGR01770">
    <property type="entry name" value="NDH_I_N"/>
    <property type="match status" value="1"/>
</dbReference>
<organism evidence="8 9">
    <name type="scientific">Mucilaginibacter boryungensis</name>
    <dbReference type="NCBI Taxonomy" id="768480"/>
    <lineage>
        <taxon>Bacteria</taxon>
        <taxon>Pseudomonadati</taxon>
        <taxon>Bacteroidota</taxon>
        <taxon>Sphingobacteriia</taxon>
        <taxon>Sphingobacteriales</taxon>
        <taxon>Sphingobacteriaceae</taxon>
        <taxon>Mucilaginibacter</taxon>
    </lineage>
</organism>
<dbReference type="PANTHER" id="PTHR22773">
    <property type="entry name" value="NADH DEHYDROGENASE"/>
    <property type="match status" value="1"/>
</dbReference>
<feature type="transmembrane region" description="Helical" evidence="5">
    <location>
        <begin position="471"/>
        <end position="491"/>
    </location>
</feature>
<keyword evidence="5" id="KW-0813">Transport</keyword>
<comment type="catalytic activity">
    <reaction evidence="5">
        <text>a quinone + NADH + 5 H(+)(in) = a quinol + NAD(+) + 4 H(+)(out)</text>
        <dbReference type="Rhea" id="RHEA:57888"/>
        <dbReference type="ChEBI" id="CHEBI:15378"/>
        <dbReference type="ChEBI" id="CHEBI:24646"/>
        <dbReference type="ChEBI" id="CHEBI:57540"/>
        <dbReference type="ChEBI" id="CHEBI:57945"/>
        <dbReference type="ChEBI" id="CHEBI:132124"/>
    </reaction>
</comment>
<sequence>MHDLLPYISYQLNTAISSVHYFMPEVYLSVLFLLVLITGLVYTRSAAAICRVVSVVGMVCVILQDGIQYLLPVDEMRPMFGGMLLLHHTSVVFKLIIDFISLLLLLYFAWDRQLKAHKKGLSDLYAIVIASILGLHLMVMSINLLSIYLAIEFVSLASYLMVAYKAEQGISAGAGLKYVLFGAASSAVMLYGISLLYAFTGFTDLFAAQFVHNLSAVNPVSVSFALVLIFAGLGFKLSFVPMHFWVPDVYQGAATPVTAYLSTLPKIAAFAMLVNFVRPFIISGIWTSFDFRLFLSVVGLITMVAGNFAAVMQKNIKRMLAYSSIGHTGFALMAVICFSPDGLKALLFYLAVYSVANIGALMLASYFTNITGAENVDDYKGLGFKLPTASVCFVIILISLTGLPVTAGFIGKVLVFQSIYCRYQLDHQLLYLLLMGTGALTTVVALFYYIKIPLYLFLRKTDNNHEYVVTSQSLLFAAVVISFLLVFIGIFPDYLAKYL</sequence>
<evidence type="ECO:0000256" key="1">
    <source>
        <dbReference type="ARBA" id="ARBA00004127"/>
    </source>
</evidence>
<feature type="transmembrane region" description="Helical" evidence="5">
    <location>
        <begin position="91"/>
        <end position="110"/>
    </location>
</feature>
<evidence type="ECO:0000256" key="5">
    <source>
        <dbReference type="HAMAP-Rule" id="MF_00445"/>
    </source>
</evidence>
<keyword evidence="2 5" id="KW-0812">Transmembrane</keyword>
<feature type="transmembrane region" description="Helical" evidence="5">
    <location>
        <begin position="145"/>
        <end position="166"/>
    </location>
</feature>
<name>A0ABR9XDU9_9SPHI</name>
<gene>
    <name evidence="5" type="primary">nuoN</name>
    <name evidence="8" type="ORF">IRJ18_04280</name>
</gene>
<keyword evidence="5" id="KW-1003">Cell membrane</keyword>
<dbReference type="EC" id="7.1.1.-" evidence="5"/>
<comment type="similarity">
    <text evidence="5">Belongs to the complex I subunit 2 family.</text>
</comment>
<feature type="transmembrane region" description="Helical" evidence="5">
    <location>
        <begin position="346"/>
        <end position="367"/>
    </location>
</feature>
<keyword evidence="5" id="KW-0520">NAD</keyword>
<feature type="transmembrane region" description="Helical" evidence="5">
    <location>
        <begin position="293"/>
        <end position="312"/>
    </location>
</feature>
<protein>
    <recommendedName>
        <fullName evidence="5">NADH-quinone oxidoreductase subunit N</fullName>
        <ecNumber evidence="5">7.1.1.-</ecNumber>
    </recommendedName>
    <alternativeName>
        <fullName evidence="5">NADH dehydrogenase I subunit N</fullName>
    </alternativeName>
    <alternativeName>
        <fullName evidence="5">NDH-1 subunit N</fullName>
    </alternativeName>
</protein>
<evidence type="ECO:0000313" key="9">
    <source>
        <dbReference type="Proteomes" id="UP000632774"/>
    </source>
</evidence>
<dbReference type="Proteomes" id="UP000632774">
    <property type="component" value="Unassembled WGS sequence"/>
</dbReference>
<feature type="transmembrane region" description="Helical" evidence="5">
    <location>
        <begin position="220"/>
        <end position="246"/>
    </location>
</feature>
<evidence type="ECO:0000256" key="3">
    <source>
        <dbReference type="ARBA" id="ARBA00022989"/>
    </source>
</evidence>
<dbReference type="RefSeq" id="WP_194104964.1">
    <property type="nucleotide sequence ID" value="NZ_JADFFM010000001.1"/>
</dbReference>